<dbReference type="Gene3D" id="3.40.50.150">
    <property type="entry name" value="Vaccinia Virus protein VP39"/>
    <property type="match status" value="1"/>
</dbReference>
<dbReference type="AlphaFoldDB" id="A0A3G8WPQ1"/>
<keyword evidence="2" id="KW-0808">Transferase</keyword>
<dbReference type="PANTHER" id="PTHR34203">
    <property type="entry name" value="METHYLTRANSFERASE, FKBM FAMILY PROTEIN"/>
    <property type="match status" value="1"/>
</dbReference>
<name>A0A3G8WPQ1_9FLAO</name>
<dbReference type="Pfam" id="PF05050">
    <property type="entry name" value="Methyltransf_21"/>
    <property type="match status" value="1"/>
</dbReference>
<dbReference type="Proteomes" id="UP000282297">
    <property type="component" value="Chromosome"/>
</dbReference>
<keyword evidence="2" id="KW-0489">Methyltransferase</keyword>
<dbReference type="SUPFAM" id="SSF53335">
    <property type="entry name" value="S-adenosyl-L-methionine-dependent methyltransferases"/>
    <property type="match status" value="1"/>
</dbReference>
<evidence type="ECO:0000259" key="1">
    <source>
        <dbReference type="Pfam" id="PF05050"/>
    </source>
</evidence>
<evidence type="ECO:0000313" key="2">
    <source>
        <dbReference type="EMBL" id="AZI21477.1"/>
    </source>
</evidence>
<reference evidence="3" key="1">
    <citation type="submission" date="2018-11" db="EMBL/GenBank/DDBJ databases">
        <title>Proposal to divide the Flavobacteriaceae and reorganize its genera based on Amino Acid Identity values calculated from whole genome sequences.</title>
        <authorList>
            <person name="Nicholson A.C."/>
            <person name="Gulvik C.A."/>
            <person name="Whitney A.M."/>
            <person name="Humrighouse B.W."/>
            <person name="Bell M."/>
            <person name="Holmes B."/>
            <person name="Steigerwalt A.B."/>
            <person name="Villarma A."/>
            <person name="Sheth M."/>
            <person name="Batra D."/>
            <person name="Pryor J."/>
            <person name="Bernardet J.-F."/>
            <person name="Hugo C."/>
            <person name="Kampfer P."/>
            <person name="Newman J.D."/>
            <person name="McQuiston J.R."/>
        </authorList>
    </citation>
    <scope>NUCLEOTIDE SEQUENCE [LARGE SCALE GENOMIC DNA]</scope>
    <source>
        <strain evidence="3">H4753</strain>
    </source>
</reference>
<gene>
    <name evidence="2" type="ORF">EIH08_11275</name>
</gene>
<protein>
    <submittedName>
        <fullName evidence="2">FkbM family methyltransferase</fullName>
    </submittedName>
</protein>
<sequence>MDIGANIGQHSLLLSRYAKAVYSFEPIPIVFQQFSKSIRLNHIKNIHPFNLAVGEKKESKKFNFVTTHAGTSSFVERENKNTNYITVHTDTLQNIIPSVKLDVMKIDVEGYEAVVVLGNKEKYFMIAQRYLSKLILPGLKNKENTKQKNCWTFSTKMNLKFTVVMKKEF</sequence>
<dbReference type="GO" id="GO:0008168">
    <property type="term" value="F:methyltransferase activity"/>
    <property type="evidence" value="ECO:0007669"/>
    <property type="project" value="UniProtKB-KW"/>
</dbReference>
<dbReference type="GO" id="GO:0032259">
    <property type="term" value="P:methylation"/>
    <property type="evidence" value="ECO:0007669"/>
    <property type="project" value="UniProtKB-KW"/>
</dbReference>
<feature type="domain" description="Methyltransferase FkbM" evidence="1">
    <location>
        <begin position="2"/>
        <end position="121"/>
    </location>
</feature>
<dbReference type="InterPro" id="IPR029063">
    <property type="entry name" value="SAM-dependent_MTases_sf"/>
</dbReference>
<dbReference type="EMBL" id="CP034171">
    <property type="protein sequence ID" value="AZI21477.1"/>
    <property type="molecule type" value="Genomic_DNA"/>
</dbReference>
<dbReference type="NCBIfam" id="TIGR01444">
    <property type="entry name" value="fkbM_fam"/>
    <property type="match status" value="1"/>
</dbReference>
<dbReference type="InterPro" id="IPR052514">
    <property type="entry name" value="SAM-dependent_MTase"/>
</dbReference>
<accession>A0A3G8WPQ1</accession>
<proteinExistence type="predicted"/>
<organism evidence="2 3">
    <name type="scientific">Chryseobacterium taklimakanense</name>
    <dbReference type="NCBI Taxonomy" id="536441"/>
    <lineage>
        <taxon>Bacteria</taxon>
        <taxon>Pseudomonadati</taxon>
        <taxon>Bacteroidota</taxon>
        <taxon>Flavobacteriia</taxon>
        <taxon>Flavobacteriales</taxon>
        <taxon>Weeksellaceae</taxon>
        <taxon>Chryseobacterium group</taxon>
        <taxon>Chryseobacterium</taxon>
    </lineage>
</organism>
<dbReference type="InterPro" id="IPR006342">
    <property type="entry name" value="FkbM_mtfrase"/>
</dbReference>
<evidence type="ECO:0000313" key="3">
    <source>
        <dbReference type="Proteomes" id="UP000282297"/>
    </source>
</evidence>
<dbReference type="PANTHER" id="PTHR34203:SF15">
    <property type="entry name" value="SLL1173 PROTEIN"/>
    <property type="match status" value="1"/>
</dbReference>